<comment type="caution">
    <text evidence="2">The sequence shown here is derived from an EMBL/GenBank/DDBJ whole genome shotgun (WGS) entry which is preliminary data.</text>
</comment>
<dbReference type="Pfam" id="PF08668">
    <property type="entry name" value="HDOD"/>
    <property type="match status" value="1"/>
</dbReference>
<dbReference type="Gene3D" id="1.10.3210.10">
    <property type="entry name" value="Hypothetical protein af1432"/>
    <property type="match status" value="1"/>
</dbReference>
<accession>A0A853IBN6</accession>
<dbReference type="InterPro" id="IPR052340">
    <property type="entry name" value="RNase_Y/CdgJ"/>
</dbReference>
<dbReference type="PANTHER" id="PTHR33525:SF3">
    <property type="entry name" value="RIBONUCLEASE Y"/>
    <property type="match status" value="1"/>
</dbReference>
<dbReference type="SUPFAM" id="SSF109604">
    <property type="entry name" value="HD-domain/PDEase-like"/>
    <property type="match status" value="1"/>
</dbReference>
<keyword evidence="3" id="KW-1185">Reference proteome</keyword>
<sequence>MATALEFAQKAGELFTLPDIVIRLQDLIESDSATVDDISEVVMLDPALTAKILKLANSPLYNFSAQIDTVSRAISVIGMAELFNLALATSAVSSVSENVKDVDIDYFWQVGVHCGLIGRELASACKVRKKEKLFVAGLLHDIGQLVALENNAELTQQVLMDTSGEMPWKKQQEVFGFSWAECGAELLKLWKLPADLWIPVAEQHALAATGNKEQDLFAAIIHIASRAANQTLMTTLPAEKHLDYTATIAEIAWQTTGLQEEQLAEAVGFAQMEAINVISIICPSSAAVI</sequence>
<dbReference type="RefSeq" id="WP_180571249.1">
    <property type="nucleotide sequence ID" value="NZ_JACCKB010000070.1"/>
</dbReference>
<evidence type="ECO:0000259" key="1">
    <source>
        <dbReference type="PROSITE" id="PS51833"/>
    </source>
</evidence>
<protein>
    <submittedName>
        <fullName evidence="2">HDOD domain-containing protein</fullName>
    </submittedName>
</protein>
<dbReference type="InterPro" id="IPR013976">
    <property type="entry name" value="HDOD"/>
</dbReference>
<dbReference type="AlphaFoldDB" id="A0A853IBN6"/>
<gene>
    <name evidence="2" type="ORF">H0A36_24850</name>
</gene>
<dbReference type="EMBL" id="JACCKB010000070">
    <property type="protein sequence ID" value="NYZ69252.1"/>
    <property type="molecule type" value="Genomic_DNA"/>
</dbReference>
<dbReference type="Proteomes" id="UP000569732">
    <property type="component" value="Unassembled WGS sequence"/>
</dbReference>
<dbReference type="PANTHER" id="PTHR33525">
    <property type="match status" value="1"/>
</dbReference>
<evidence type="ECO:0000313" key="2">
    <source>
        <dbReference type="EMBL" id="NYZ69252.1"/>
    </source>
</evidence>
<reference evidence="2 3" key="1">
    <citation type="submission" date="2020-07" db="EMBL/GenBank/DDBJ databases">
        <title>Endozoicomonas sp. nov., isolated from sediment.</title>
        <authorList>
            <person name="Gu T."/>
        </authorList>
    </citation>
    <scope>NUCLEOTIDE SEQUENCE [LARGE SCALE GENOMIC DNA]</scope>
    <source>
        <strain evidence="2 3">SM1973</strain>
    </source>
</reference>
<proteinExistence type="predicted"/>
<feature type="domain" description="HDOD" evidence="1">
    <location>
        <begin position="14"/>
        <end position="206"/>
    </location>
</feature>
<organism evidence="2 3">
    <name type="scientific">Spartinivicinus marinus</name>
    <dbReference type="NCBI Taxonomy" id="2994442"/>
    <lineage>
        <taxon>Bacteria</taxon>
        <taxon>Pseudomonadati</taxon>
        <taxon>Pseudomonadota</taxon>
        <taxon>Gammaproteobacteria</taxon>
        <taxon>Oceanospirillales</taxon>
        <taxon>Zooshikellaceae</taxon>
        <taxon>Spartinivicinus</taxon>
    </lineage>
</organism>
<evidence type="ECO:0000313" key="3">
    <source>
        <dbReference type="Proteomes" id="UP000569732"/>
    </source>
</evidence>
<name>A0A853IBN6_9GAMM</name>
<dbReference type="PROSITE" id="PS51833">
    <property type="entry name" value="HDOD"/>
    <property type="match status" value="1"/>
</dbReference>